<dbReference type="EMBL" id="JAJEPR010000002">
    <property type="protein sequence ID" value="MCC2188491.1"/>
    <property type="molecule type" value="Genomic_DNA"/>
</dbReference>
<evidence type="ECO:0000256" key="4">
    <source>
        <dbReference type="ARBA" id="ARBA00022475"/>
    </source>
</evidence>
<keyword evidence="5 8" id="KW-0812">Transmembrane</keyword>
<dbReference type="PANTHER" id="PTHR36838">
    <property type="entry name" value="AUXIN EFFLUX CARRIER FAMILY PROTEIN"/>
    <property type="match status" value="1"/>
</dbReference>
<keyword evidence="4" id="KW-1003">Cell membrane</keyword>
<evidence type="ECO:0000256" key="7">
    <source>
        <dbReference type="ARBA" id="ARBA00023136"/>
    </source>
</evidence>
<feature type="transmembrane region" description="Helical" evidence="8">
    <location>
        <begin position="102"/>
        <end position="120"/>
    </location>
</feature>
<comment type="caution">
    <text evidence="9">The sequence shown here is derived from an EMBL/GenBank/DDBJ whole genome shotgun (WGS) entry which is preliminary data.</text>
</comment>
<protein>
    <submittedName>
        <fullName evidence="9">AEC family transporter</fullName>
    </submittedName>
</protein>
<evidence type="ECO:0000313" key="10">
    <source>
        <dbReference type="Proteomes" id="UP001197875"/>
    </source>
</evidence>
<comment type="subcellular location">
    <subcellularLocation>
        <location evidence="1">Cell membrane</location>
        <topology evidence="1">Multi-pass membrane protein</topology>
    </subcellularLocation>
</comment>
<keyword evidence="6 8" id="KW-1133">Transmembrane helix</keyword>
<feature type="transmembrane region" description="Helical" evidence="8">
    <location>
        <begin position="257"/>
        <end position="276"/>
    </location>
</feature>
<accession>A0AAE3DQ62</accession>
<evidence type="ECO:0000256" key="5">
    <source>
        <dbReference type="ARBA" id="ARBA00022692"/>
    </source>
</evidence>
<name>A0AAE3DQ62_9FIRM</name>
<proteinExistence type="inferred from homology"/>
<dbReference type="InterPro" id="IPR038770">
    <property type="entry name" value="Na+/solute_symporter_sf"/>
</dbReference>
<dbReference type="Proteomes" id="UP001197875">
    <property type="component" value="Unassembled WGS sequence"/>
</dbReference>
<feature type="transmembrane region" description="Helical" evidence="8">
    <location>
        <begin position="68"/>
        <end position="90"/>
    </location>
</feature>
<dbReference type="RefSeq" id="WP_227614065.1">
    <property type="nucleotide sequence ID" value="NZ_JAJEPR010000002.1"/>
</dbReference>
<dbReference type="Gene3D" id="1.20.1530.20">
    <property type="match status" value="1"/>
</dbReference>
<dbReference type="AlphaFoldDB" id="A0AAE3DQ62"/>
<feature type="transmembrane region" description="Helical" evidence="8">
    <location>
        <begin position="228"/>
        <end position="251"/>
    </location>
</feature>
<reference evidence="9 10" key="1">
    <citation type="submission" date="2021-10" db="EMBL/GenBank/DDBJ databases">
        <title>Anaerobic single-cell dispensing facilitates the cultivation of human gut bacteria.</title>
        <authorList>
            <person name="Afrizal A."/>
        </authorList>
    </citation>
    <scope>NUCLEOTIDE SEQUENCE [LARGE SCALE GENOMIC DNA]</scope>
    <source>
        <strain evidence="9 10">CLA-AA-H277</strain>
    </source>
</reference>
<dbReference type="InterPro" id="IPR004776">
    <property type="entry name" value="Mem_transp_PIN-like"/>
</dbReference>
<keyword evidence="7 8" id="KW-0472">Membrane</keyword>
<evidence type="ECO:0000256" key="1">
    <source>
        <dbReference type="ARBA" id="ARBA00004651"/>
    </source>
</evidence>
<evidence type="ECO:0000313" key="9">
    <source>
        <dbReference type="EMBL" id="MCC2188491.1"/>
    </source>
</evidence>
<evidence type="ECO:0000256" key="2">
    <source>
        <dbReference type="ARBA" id="ARBA00010145"/>
    </source>
</evidence>
<comment type="similarity">
    <text evidence="2">Belongs to the auxin efflux carrier (TC 2.A.69) family.</text>
</comment>
<feature type="transmembrane region" description="Helical" evidence="8">
    <location>
        <begin position="5"/>
        <end position="24"/>
    </location>
</feature>
<dbReference type="Pfam" id="PF03547">
    <property type="entry name" value="Mem_trans"/>
    <property type="match status" value="1"/>
</dbReference>
<organism evidence="9 10">
    <name type="scientific">Fusicatenibacter faecihominis</name>
    <dbReference type="NCBI Taxonomy" id="2881276"/>
    <lineage>
        <taxon>Bacteria</taxon>
        <taxon>Bacillati</taxon>
        <taxon>Bacillota</taxon>
        <taxon>Clostridia</taxon>
        <taxon>Lachnospirales</taxon>
        <taxon>Lachnospiraceae</taxon>
        <taxon>Fusicatenibacter</taxon>
    </lineage>
</organism>
<sequence>MDNLIFCLNATIPIFLTLLLGAFFRKVGLFTPDFVKQVNRFVFQGALPVLLFQDLGTSDFAGLWDGKFVLFCFLATFFSIVISIVISFFLKDGSLKGEFVQASYRSSAALFGIAFVENVYGDSGMAPLMILGTVPLYNIMAVIVLSFLKPGVKSIDRPLLKKTIKGILTNPIILGIVAGSLWSLSGLTMPLIMEKTVHNVAVLATPLGLMAMGASFDGKKAVASLKPAILASFNKLVLFAAIFLPLAVLLKFRGSELLSILVMLGSPTTISCYIMAKNMDHDGALTSNTVLITTLASAFTMTGWLYVLKVVGLI</sequence>
<evidence type="ECO:0000256" key="8">
    <source>
        <dbReference type="SAM" id="Phobius"/>
    </source>
</evidence>
<keyword evidence="10" id="KW-1185">Reference proteome</keyword>
<dbReference type="PANTHER" id="PTHR36838:SF4">
    <property type="entry name" value="AUXIN EFFLUX CARRIER FAMILY PROTEIN"/>
    <property type="match status" value="1"/>
</dbReference>
<gene>
    <name evidence="9" type="ORF">LKD71_01405</name>
</gene>
<evidence type="ECO:0000256" key="6">
    <source>
        <dbReference type="ARBA" id="ARBA00022989"/>
    </source>
</evidence>
<feature type="transmembrane region" description="Helical" evidence="8">
    <location>
        <begin position="126"/>
        <end position="148"/>
    </location>
</feature>
<dbReference type="GO" id="GO:0005886">
    <property type="term" value="C:plasma membrane"/>
    <property type="evidence" value="ECO:0007669"/>
    <property type="project" value="UniProtKB-SubCell"/>
</dbReference>
<keyword evidence="3" id="KW-0813">Transport</keyword>
<feature type="transmembrane region" description="Helical" evidence="8">
    <location>
        <begin position="168"/>
        <end position="185"/>
    </location>
</feature>
<dbReference type="GO" id="GO:0055085">
    <property type="term" value="P:transmembrane transport"/>
    <property type="evidence" value="ECO:0007669"/>
    <property type="project" value="InterPro"/>
</dbReference>
<evidence type="ECO:0000256" key="3">
    <source>
        <dbReference type="ARBA" id="ARBA00022448"/>
    </source>
</evidence>
<feature type="transmembrane region" description="Helical" evidence="8">
    <location>
        <begin position="288"/>
        <end position="307"/>
    </location>
</feature>